<dbReference type="SUPFAM" id="SSF81606">
    <property type="entry name" value="PP2C-like"/>
    <property type="match status" value="1"/>
</dbReference>
<dbReference type="EMBL" id="JBCHKQ010000001">
    <property type="protein sequence ID" value="MEM5947162.1"/>
    <property type="molecule type" value="Genomic_DNA"/>
</dbReference>
<proteinExistence type="predicted"/>
<dbReference type="InterPro" id="IPR000644">
    <property type="entry name" value="CBS_dom"/>
</dbReference>
<name>A0ABU9UAH0_9SPIR</name>
<protein>
    <submittedName>
        <fullName evidence="3">SpoIIE family protein phosphatase</fullName>
    </submittedName>
</protein>
<dbReference type="Pfam" id="PF07228">
    <property type="entry name" value="SpoIIE"/>
    <property type="match status" value="1"/>
</dbReference>
<dbReference type="Pfam" id="PF00571">
    <property type="entry name" value="CBS"/>
    <property type="match status" value="1"/>
</dbReference>
<evidence type="ECO:0000256" key="1">
    <source>
        <dbReference type="ARBA" id="ARBA00022801"/>
    </source>
</evidence>
<dbReference type="SMART" id="SM00331">
    <property type="entry name" value="PP2C_SIG"/>
    <property type="match status" value="1"/>
</dbReference>
<dbReference type="InterPro" id="IPR046342">
    <property type="entry name" value="CBS_dom_sf"/>
</dbReference>
<accession>A0ABU9UAH0</accession>
<dbReference type="InterPro" id="IPR052016">
    <property type="entry name" value="Bact_Sigma-Reg"/>
</dbReference>
<evidence type="ECO:0000313" key="3">
    <source>
        <dbReference type="EMBL" id="MEM5947162.1"/>
    </source>
</evidence>
<dbReference type="SUPFAM" id="SSF54631">
    <property type="entry name" value="CBS-domain pair"/>
    <property type="match status" value="1"/>
</dbReference>
<keyword evidence="4" id="KW-1185">Reference proteome</keyword>
<keyword evidence="1" id="KW-0378">Hydrolase</keyword>
<dbReference type="Gene3D" id="3.10.580.10">
    <property type="entry name" value="CBS-domain"/>
    <property type="match status" value="1"/>
</dbReference>
<dbReference type="Proteomes" id="UP001466331">
    <property type="component" value="Unassembled WGS sequence"/>
</dbReference>
<dbReference type="InterPro" id="IPR036457">
    <property type="entry name" value="PPM-type-like_dom_sf"/>
</dbReference>
<feature type="domain" description="PPM-type phosphatase" evidence="2">
    <location>
        <begin position="164"/>
        <end position="382"/>
    </location>
</feature>
<evidence type="ECO:0000259" key="2">
    <source>
        <dbReference type="SMART" id="SM00331"/>
    </source>
</evidence>
<evidence type="ECO:0000313" key="4">
    <source>
        <dbReference type="Proteomes" id="UP001466331"/>
    </source>
</evidence>
<comment type="caution">
    <text evidence="3">The sequence shown here is derived from an EMBL/GenBank/DDBJ whole genome shotgun (WGS) entry which is preliminary data.</text>
</comment>
<dbReference type="InterPro" id="IPR001932">
    <property type="entry name" value="PPM-type_phosphatase-like_dom"/>
</dbReference>
<gene>
    <name evidence="3" type="ORF">WKV44_01240</name>
</gene>
<dbReference type="PANTHER" id="PTHR43156">
    <property type="entry name" value="STAGE II SPORULATION PROTEIN E-RELATED"/>
    <property type="match status" value="1"/>
</dbReference>
<reference evidence="3 4" key="1">
    <citation type="submission" date="2024-03" db="EMBL/GenBank/DDBJ databases">
        <title>Ignisphaera cupida sp. nov., a hyperthermophilic hydrolytic archaeon from a hot spring of Kamchatka, and proposal of Ignisphaeraceae fam. nov.</title>
        <authorList>
            <person name="Podosokorskaya O.A."/>
            <person name="Elcheninov A.G."/>
            <person name="Maltseva A.I."/>
            <person name="Zayulina K.S."/>
            <person name="Novikov A."/>
            <person name="Merkel A.Y."/>
        </authorList>
    </citation>
    <scope>NUCLEOTIDE SEQUENCE [LARGE SCALE GENOMIC DNA]</scope>
    <source>
        <strain evidence="3 4">38H-sp</strain>
    </source>
</reference>
<dbReference type="Gene3D" id="3.60.40.10">
    <property type="entry name" value="PPM-type phosphatase domain"/>
    <property type="match status" value="1"/>
</dbReference>
<dbReference type="RefSeq" id="WP_420068613.1">
    <property type="nucleotide sequence ID" value="NZ_JBCHKQ010000001.1"/>
</dbReference>
<sequence length="383" mass="42504">MGTISNTSSFSFMHVGSIARYIEPVSINSEVEWVLDYMDSEGIDVVPVEKNGAVIGLVSKSDLLASVDTAIKKIFHGELEEYVVDARLVDALDYVDVLVAEALDENRDSELSGWFIVEYRKSFAGIISLREMIRYLNEINRREMERAREMQATLLRHRNFASQHVELSFYNRMAYMIGGDFFSFSELAADGVMASCFDVMGKNVSAALATSALGAVFSMIKRVAARRPEETVALVNNVLADILPADVFVAGIFIFVSPSSGCLIFNCGFPVSYAFVQDGGQVSIKRIKANLPPLGMDSNLSVDCAFKLDFQPGMRIFAYSDGISDILDMDGRRFGDERVLELFKSAYKNDFSSFDSLVDEAVNTWISKGHLADDITMINLMLK</sequence>
<dbReference type="PANTHER" id="PTHR43156:SF2">
    <property type="entry name" value="STAGE II SPORULATION PROTEIN E"/>
    <property type="match status" value="1"/>
</dbReference>
<organism evidence="3 4">
    <name type="scientific">Rarispira pelagica</name>
    <dbReference type="NCBI Taxonomy" id="3141764"/>
    <lineage>
        <taxon>Bacteria</taxon>
        <taxon>Pseudomonadati</taxon>
        <taxon>Spirochaetota</taxon>
        <taxon>Spirochaetia</taxon>
        <taxon>Winmispirales</taxon>
        <taxon>Winmispiraceae</taxon>
        <taxon>Rarispira</taxon>
    </lineage>
</organism>